<protein>
    <recommendedName>
        <fullName evidence="3">DUF4283 domain-containing protein</fullName>
    </recommendedName>
</protein>
<dbReference type="PANTHER" id="PTHR31286:SF181">
    <property type="entry name" value="ZINC KNUCKLE (CCHC-TYPE) FAMILY PROTEIN"/>
    <property type="match status" value="1"/>
</dbReference>
<dbReference type="PANTHER" id="PTHR31286">
    <property type="entry name" value="GLYCINE-RICH CELL WALL STRUCTURAL PROTEIN 1.8-LIKE"/>
    <property type="match status" value="1"/>
</dbReference>
<keyword evidence="2" id="KW-1185">Reference proteome</keyword>
<dbReference type="AlphaFoldDB" id="A0A087H215"/>
<dbReference type="Gramene" id="KFK36167">
    <property type="protein sequence ID" value="KFK36167"/>
    <property type="gene ID" value="AALP_AA4G086700"/>
</dbReference>
<sequence>MDSVSPGVIPPKPPPDQIVRVSPEGNCSASSTVSPAPVFIPNVSTLATVSVTSAQLGIPPAAARIALKSGSYSSVVGSGSLRNLRKVGSPAFTTDGTPTVAAPDSVLFQSQEVWKDHLLAHFHGSPPSPAKIFADLNPIWGTHGHCAFTVTKWSSSACLAPMKLEYAPIWVILKNVPSQLYDFEGLSVIGSGLGIPLYTEKSKLQPNRYGLAKVKIVMKLDQKFPPTVRVRDKLGNSVTVLAEYPHVPHKCQGCNEFGHLLLRCPKLIVTPGASQAPKPLAPVQFQGKDPIPVVLSNDEGLSQIVVEGCIEASSSSDVQEVAYVLKRSLPPEVAHESSSINRKYPPLSSGGSDHSPCLVSLSPEAPRRKTPFKFFSFFSSHPDYKEKLIEAWEDVLLFGSAMELRASAAFKKLEVTQSLVLSAPTQALFEQQKIDQDEWNFWAGIEESFYCHKSRVIWVKDGDANTKFFQNSVKANLAKNLIHHLRDSSGNKVSNSSQIKEMVIDYYKVLFGTVNPGVIPYSVDHIKSLHGFRCSNEVAAKLTVIPTSIEIKNVLFALPKNKAPGPDGFTAEFYTSSWDIVGHDFTDAFGPHPLCLDPPVTHLSFADDVLVFFYGCAESLRGIVEVLGKFYKASGLNLNLAKSKVFIDGNNGDLAAALAVQFGFVQGALPVRYLGLPLLPHKMRPLDFQPLLDKVYKRINQWTLSCGMESPLLQEELGFLGIQYVPRSRKVV</sequence>
<accession>A0A087H215</accession>
<dbReference type="Proteomes" id="UP000029120">
    <property type="component" value="Chromosome 4"/>
</dbReference>
<dbReference type="EMBL" id="CM002872">
    <property type="protein sequence ID" value="KFK36167.1"/>
    <property type="molecule type" value="Genomic_DNA"/>
</dbReference>
<organism evidence="1 2">
    <name type="scientific">Arabis alpina</name>
    <name type="common">Alpine rock-cress</name>
    <dbReference type="NCBI Taxonomy" id="50452"/>
    <lineage>
        <taxon>Eukaryota</taxon>
        <taxon>Viridiplantae</taxon>
        <taxon>Streptophyta</taxon>
        <taxon>Embryophyta</taxon>
        <taxon>Tracheophyta</taxon>
        <taxon>Spermatophyta</taxon>
        <taxon>Magnoliopsida</taxon>
        <taxon>eudicotyledons</taxon>
        <taxon>Gunneridae</taxon>
        <taxon>Pentapetalae</taxon>
        <taxon>rosids</taxon>
        <taxon>malvids</taxon>
        <taxon>Brassicales</taxon>
        <taxon>Brassicaceae</taxon>
        <taxon>Arabideae</taxon>
        <taxon>Arabis</taxon>
    </lineage>
</organism>
<name>A0A087H215_ARAAL</name>
<reference evidence="2" key="1">
    <citation type="journal article" date="2015" name="Nat. Plants">
        <title>Genome expansion of Arabis alpina linked with retrotransposition and reduced symmetric DNA methylation.</title>
        <authorList>
            <person name="Willing E.M."/>
            <person name="Rawat V."/>
            <person name="Mandakova T."/>
            <person name="Maumus F."/>
            <person name="James G.V."/>
            <person name="Nordstroem K.J."/>
            <person name="Becker C."/>
            <person name="Warthmann N."/>
            <person name="Chica C."/>
            <person name="Szarzynska B."/>
            <person name="Zytnicki M."/>
            <person name="Albani M.C."/>
            <person name="Kiefer C."/>
            <person name="Bergonzi S."/>
            <person name="Castaings L."/>
            <person name="Mateos J.L."/>
            <person name="Berns M.C."/>
            <person name="Bujdoso N."/>
            <person name="Piofczyk T."/>
            <person name="de Lorenzo L."/>
            <person name="Barrero-Sicilia C."/>
            <person name="Mateos I."/>
            <person name="Piednoel M."/>
            <person name="Hagmann J."/>
            <person name="Chen-Min-Tao R."/>
            <person name="Iglesias-Fernandez R."/>
            <person name="Schuster S.C."/>
            <person name="Alonso-Blanco C."/>
            <person name="Roudier F."/>
            <person name="Carbonero P."/>
            <person name="Paz-Ares J."/>
            <person name="Davis S.J."/>
            <person name="Pecinka A."/>
            <person name="Quesneville H."/>
            <person name="Colot V."/>
            <person name="Lysak M.A."/>
            <person name="Weigel D."/>
            <person name="Coupland G."/>
            <person name="Schneeberger K."/>
        </authorList>
    </citation>
    <scope>NUCLEOTIDE SEQUENCE [LARGE SCALE GENOMIC DNA]</scope>
    <source>
        <strain evidence="2">cv. Pajares</strain>
    </source>
</reference>
<dbReference type="eggNOG" id="KOG1075">
    <property type="taxonomic scope" value="Eukaryota"/>
</dbReference>
<dbReference type="InterPro" id="IPR040256">
    <property type="entry name" value="At4g02000-like"/>
</dbReference>
<evidence type="ECO:0000313" key="1">
    <source>
        <dbReference type="EMBL" id="KFK36167.1"/>
    </source>
</evidence>
<evidence type="ECO:0000313" key="2">
    <source>
        <dbReference type="Proteomes" id="UP000029120"/>
    </source>
</evidence>
<dbReference type="OrthoDB" id="1939300at2759"/>
<gene>
    <name evidence="1" type="ordered locus">AALP_Aa4g086700</name>
</gene>
<proteinExistence type="predicted"/>
<evidence type="ECO:0008006" key="3">
    <source>
        <dbReference type="Google" id="ProtNLM"/>
    </source>
</evidence>